<keyword evidence="10" id="KW-1185">Reference proteome</keyword>
<feature type="transmembrane region" description="Helical" evidence="5">
    <location>
        <begin position="276"/>
        <end position="294"/>
    </location>
</feature>
<feature type="transmembrane region" description="Helical" evidence="5">
    <location>
        <begin position="57"/>
        <end position="76"/>
    </location>
</feature>
<keyword evidence="5" id="KW-0406">Ion transport</keyword>
<evidence type="ECO:0000313" key="8">
    <source>
        <dbReference type="EMBL" id="VDN50698.1"/>
    </source>
</evidence>
<evidence type="ECO:0000313" key="9">
    <source>
        <dbReference type="Proteomes" id="UP000038040"/>
    </source>
</evidence>
<protein>
    <submittedName>
        <fullName evidence="11">Neur_chan_LBD domain-containing protein</fullName>
    </submittedName>
</protein>
<dbReference type="InterPro" id="IPR006202">
    <property type="entry name" value="Neur_chan_lig-bd"/>
</dbReference>
<proteinExistence type="inferred from homology"/>
<dbReference type="Pfam" id="PF02931">
    <property type="entry name" value="Neur_chan_LBD"/>
    <property type="match status" value="1"/>
</dbReference>
<dbReference type="GO" id="GO:0005230">
    <property type="term" value="F:extracellular ligand-gated monoatomic ion channel activity"/>
    <property type="evidence" value="ECO:0007669"/>
    <property type="project" value="InterPro"/>
</dbReference>
<evidence type="ECO:0000256" key="1">
    <source>
        <dbReference type="ARBA" id="ARBA00004141"/>
    </source>
</evidence>
<dbReference type="Pfam" id="PF02932">
    <property type="entry name" value="Neur_chan_memb"/>
    <property type="match status" value="1"/>
</dbReference>
<keyword evidence="3 5" id="KW-1133">Transmembrane helix</keyword>
<keyword evidence="5" id="KW-0407">Ion channel</keyword>
<dbReference type="CDD" id="cd19051">
    <property type="entry name" value="LGIC_TM_cation"/>
    <property type="match status" value="1"/>
</dbReference>
<keyword evidence="5" id="KW-0813">Transport</keyword>
<dbReference type="AlphaFoldDB" id="A0A0N4UE45"/>
<dbReference type="SUPFAM" id="SSF63712">
    <property type="entry name" value="Nicotinic receptor ligand binding domain-like"/>
    <property type="match status" value="1"/>
</dbReference>
<evidence type="ECO:0000256" key="2">
    <source>
        <dbReference type="ARBA" id="ARBA00022692"/>
    </source>
</evidence>
<dbReference type="Proteomes" id="UP000274756">
    <property type="component" value="Unassembled WGS sequence"/>
</dbReference>
<dbReference type="InterPro" id="IPR036719">
    <property type="entry name" value="Neuro-gated_channel_TM_sf"/>
</dbReference>
<dbReference type="InterPro" id="IPR038050">
    <property type="entry name" value="Neuro_actylchol_rec"/>
</dbReference>
<reference evidence="8 10" key="2">
    <citation type="submission" date="2018-11" db="EMBL/GenBank/DDBJ databases">
        <authorList>
            <consortium name="Pathogen Informatics"/>
        </authorList>
    </citation>
    <scope>NUCLEOTIDE SEQUENCE [LARGE SCALE GENOMIC DNA]</scope>
</reference>
<evidence type="ECO:0000313" key="11">
    <source>
        <dbReference type="WBParaSite" id="DME_0000562601-mRNA-1"/>
    </source>
</evidence>
<feature type="transmembrane region" description="Helical" evidence="5">
    <location>
        <begin position="306"/>
        <end position="328"/>
    </location>
</feature>
<dbReference type="WBParaSite" id="DME_0000562601-mRNA-1">
    <property type="protein sequence ID" value="DME_0000562601-mRNA-1"/>
    <property type="gene ID" value="DME_0000562601"/>
</dbReference>
<dbReference type="Gene3D" id="2.70.170.10">
    <property type="entry name" value="Neurotransmitter-gated ion-channel ligand-binding domain"/>
    <property type="match status" value="1"/>
</dbReference>
<dbReference type="SUPFAM" id="SSF90112">
    <property type="entry name" value="Neurotransmitter-gated ion-channel transmembrane pore"/>
    <property type="match status" value="1"/>
</dbReference>
<dbReference type="Gene3D" id="1.20.58.390">
    <property type="entry name" value="Neurotransmitter-gated ion-channel transmembrane domain"/>
    <property type="match status" value="1"/>
</dbReference>
<dbReference type="InterPro" id="IPR006201">
    <property type="entry name" value="Neur_channel"/>
</dbReference>
<feature type="transmembrane region" description="Helical" evidence="5">
    <location>
        <begin position="379"/>
        <end position="401"/>
    </location>
</feature>
<dbReference type="STRING" id="318479.A0A0N4UE45"/>
<dbReference type="PRINTS" id="PR00252">
    <property type="entry name" value="NRIONCHANNEL"/>
</dbReference>
<evidence type="ECO:0000256" key="5">
    <source>
        <dbReference type="RuleBase" id="RU000687"/>
    </source>
</evidence>
<gene>
    <name evidence="8" type="ORF">DME_LOCUS671</name>
</gene>
<dbReference type="InterPro" id="IPR036734">
    <property type="entry name" value="Neur_chan_lig-bd_sf"/>
</dbReference>
<feature type="domain" description="Neurotransmitter-gated ion-channel ligand-binding" evidence="6">
    <location>
        <begin position="86"/>
        <end position="240"/>
    </location>
</feature>
<evidence type="ECO:0000259" key="7">
    <source>
        <dbReference type="Pfam" id="PF02932"/>
    </source>
</evidence>
<keyword evidence="2 5" id="KW-0812">Transmembrane</keyword>
<dbReference type="PANTHER" id="PTHR18945">
    <property type="entry name" value="NEUROTRANSMITTER GATED ION CHANNEL"/>
    <property type="match status" value="1"/>
</dbReference>
<dbReference type="Proteomes" id="UP000038040">
    <property type="component" value="Unplaced"/>
</dbReference>
<feature type="domain" description="Neurotransmitter-gated ion-channel transmembrane" evidence="7">
    <location>
        <begin position="248"/>
        <end position="336"/>
    </location>
</feature>
<dbReference type="GO" id="GO:0004888">
    <property type="term" value="F:transmembrane signaling receptor activity"/>
    <property type="evidence" value="ECO:0007669"/>
    <property type="project" value="InterPro"/>
</dbReference>
<accession>A0A0N4UE45</accession>
<evidence type="ECO:0000259" key="6">
    <source>
        <dbReference type="Pfam" id="PF02931"/>
    </source>
</evidence>
<dbReference type="InterPro" id="IPR006029">
    <property type="entry name" value="Neurotrans-gated_channel_TM"/>
</dbReference>
<dbReference type="EMBL" id="UYYG01000006">
    <property type="protein sequence ID" value="VDN50698.1"/>
    <property type="molecule type" value="Genomic_DNA"/>
</dbReference>
<comment type="similarity">
    <text evidence="5">Belongs to the ligand-gated ion channel (TC 1.A.9) family.</text>
</comment>
<dbReference type="PROSITE" id="PS00236">
    <property type="entry name" value="NEUROTR_ION_CHANNEL"/>
    <property type="match status" value="1"/>
</dbReference>
<reference evidence="11" key="1">
    <citation type="submission" date="2017-02" db="UniProtKB">
        <authorList>
            <consortium name="WormBaseParasite"/>
        </authorList>
    </citation>
    <scope>IDENTIFICATION</scope>
</reference>
<organism evidence="9 11">
    <name type="scientific">Dracunculus medinensis</name>
    <name type="common">Guinea worm</name>
    <dbReference type="NCBI Taxonomy" id="318479"/>
    <lineage>
        <taxon>Eukaryota</taxon>
        <taxon>Metazoa</taxon>
        <taxon>Ecdysozoa</taxon>
        <taxon>Nematoda</taxon>
        <taxon>Chromadorea</taxon>
        <taxon>Rhabditida</taxon>
        <taxon>Spirurina</taxon>
        <taxon>Dracunculoidea</taxon>
        <taxon>Dracunculidae</taxon>
        <taxon>Dracunculus</taxon>
    </lineage>
</organism>
<dbReference type="GO" id="GO:0016020">
    <property type="term" value="C:membrane"/>
    <property type="evidence" value="ECO:0007669"/>
    <property type="project" value="UniProtKB-SubCell"/>
</dbReference>
<sequence>MNRADAPIHYRLYEYLMKSYNPKLLPIKNSNSPVTNHLRIDLYQIIEVVSFQDFTPFFLLFFKNFPLLALFSFFRLDRYCILKIMLSWNRSQFDNITMILLPHQSVWYPDTTLYNSLEMDDANSKRMMKVKIISGDKNKPAIVELLYPSMYKFSCMLNLRFFPYDIQNCEIIFGSWTHDNKAVDYEANSDGENAIGSNHLLENEEWQLLGSQVEKKEVKYECCVNNYTLLVYKLHIRRKPLFYLVNLVAPTSFITLIAIFGFFSTPTINDIREEKISLGITTLLSMSILILMVSDKMPSTSSFIPLIGWFYFSMMLLISAATLAATVINSVQKKGTLGNRPSEQVMYWVRLLDSQLATPANLAQLEYDWFAAVIERFCLLVFFIFFSLMSFGINALGLYYWQFTKIQ</sequence>
<comment type="subcellular location">
    <subcellularLocation>
        <location evidence="1">Membrane</location>
        <topology evidence="1">Multi-pass membrane protein</topology>
    </subcellularLocation>
</comment>
<name>A0A0N4UE45_DRAME</name>
<evidence type="ECO:0000313" key="10">
    <source>
        <dbReference type="Proteomes" id="UP000274756"/>
    </source>
</evidence>
<evidence type="ECO:0000256" key="4">
    <source>
        <dbReference type="ARBA" id="ARBA00023136"/>
    </source>
</evidence>
<dbReference type="OrthoDB" id="6097796at2759"/>
<feature type="transmembrane region" description="Helical" evidence="5">
    <location>
        <begin position="241"/>
        <end position="264"/>
    </location>
</feature>
<dbReference type="InterPro" id="IPR018000">
    <property type="entry name" value="Neurotransmitter_ion_chnl_CS"/>
</dbReference>
<keyword evidence="4 5" id="KW-0472">Membrane</keyword>
<evidence type="ECO:0000256" key="3">
    <source>
        <dbReference type="ARBA" id="ARBA00022989"/>
    </source>
</evidence>